<dbReference type="PANTHER" id="PTHR14758:SF4">
    <property type="entry name" value="PROTEIN FAM110A"/>
    <property type="match status" value="1"/>
</dbReference>
<feature type="domain" description="Centrosome-associated FAM110 C-terminal" evidence="3">
    <location>
        <begin position="319"/>
        <end position="420"/>
    </location>
</feature>
<dbReference type="Pfam" id="PF14161">
    <property type="entry name" value="FAM110_N"/>
    <property type="match status" value="1"/>
</dbReference>
<feature type="compositionally biased region" description="Basic and acidic residues" evidence="2">
    <location>
        <begin position="43"/>
        <end position="54"/>
    </location>
</feature>
<feature type="region of interest" description="Disordered" evidence="2">
    <location>
        <begin position="230"/>
        <end position="331"/>
    </location>
</feature>
<organism evidence="5 6">
    <name type="scientific">Triplophysa tibetana</name>
    <dbReference type="NCBI Taxonomy" id="1572043"/>
    <lineage>
        <taxon>Eukaryota</taxon>
        <taxon>Metazoa</taxon>
        <taxon>Chordata</taxon>
        <taxon>Craniata</taxon>
        <taxon>Vertebrata</taxon>
        <taxon>Euteleostomi</taxon>
        <taxon>Actinopterygii</taxon>
        <taxon>Neopterygii</taxon>
        <taxon>Teleostei</taxon>
        <taxon>Ostariophysi</taxon>
        <taxon>Cypriniformes</taxon>
        <taxon>Nemacheilidae</taxon>
        <taxon>Triplophysa</taxon>
    </lineage>
</organism>
<dbReference type="Proteomes" id="UP000324632">
    <property type="component" value="Chromosome 12"/>
</dbReference>
<feature type="compositionally biased region" description="Low complexity" evidence="2">
    <location>
        <begin position="251"/>
        <end position="270"/>
    </location>
</feature>
<dbReference type="EMBL" id="SOYY01000012">
    <property type="protein sequence ID" value="KAA0713673.1"/>
    <property type="molecule type" value="Genomic_DNA"/>
</dbReference>
<evidence type="ECO:0000313" key="6">
    <source>
        <dbReference type="Proteomes" id="UP000324632"/>
    </source>
</evidence>
<dbReference type="Pfam" id="PF14160">
    <property type="entry name" value="FAM110_C"/>
    <property type="match status" value="1"/>
</dbReference>
<feature type="compositionally biased region" description="Polar residues" evidence="2">
    <location>
        <begin position="57"/>
        <end position="86"/>
    </location>
</feature>
<dbReference type="InterPro" id="IPR025739">
    <property type="entry name" value="FAM110_N"/>
</dbReference>
<gene>
    <name evidence="5" type="ORF">E1301_Tti013368</name>
</gene>
<evidence type="ECO:0000256" key="2">
    <source>
        <dbReference type="SAM" id="MobiDB-lite"/>
    </source>
</evidence>
<feature type="compositionally biased region" description="Polar residues" evidence="2">
    <location>
        <begin position="230"/>
        <end position="241"/>
    </location>
</feature>
<accession>A0A5A9NVP6</accession>
<feature type="region of interest" description="Disordered" evidence="2">
    <location>
        <begin position="1"/>
        <end position="100"/>
    </location>
</feature>
<evidence type="ECO:0000313" key="5">
    <source>
        <dbReference type="EMBL" id="KAA0713673.1"/>
    </source>
</evidence>
<evidence type="ECO:0000259" key="3">
    <source>
        <dbReference type="Pfam" id="PF14160"/>
    </source>
</evidence>
<evidence type="ECO:0000259" key="4">
    <source>
        <dbReference type="Pfam" id="PF14161"/>
    </source>
</evidence>
<dbReference type="PANTHER" id="PTHR14758">
    <property type="entry name" value="AGAP005440-PA"/>
    <property type="match status" value="1"/>
</dbReference>
<comment type="caution">
    <text evidence="5">The sequence shown here is derived from an EMBL/GenBank/DDBJ whole genome shotgun (WGS) entry which is preliminary data.</text>
</comment>
<feature type="compositionally biased region" description="Polar residues" evidence="2">
    <location>
        <begin position="277"/>
        <end position="290"/>
    </location>
</feature>
<dbReference type="AlphaFoldDB" id="A0A5A9NVP6"/>
<protein>
    <submittedName>
        <fullName evidence="5">Protein FAM110A</fullName>
    </submittedName>
</protein>
<feature type="domain" description="Centrosome-associated FAM110 N-terminal" evidence="4">
    <location>
        <begin position="34"/>
        <end position="76"/>
    </location>
</feature>
<sequence>MSIDTLQPSPRRFLKLTETSAAPSRNPESRCPVKSSPGTRKPSAVERLEADKVKYVKTQQVALKKQQPVTCPSNNSQTGPGAQQPTRKVPAPPTKSETPPLDLEHLCKLIDGVDNTTTTAVSTQPIVTVKVREDVDPCKPPSPTLNALKEPSIVTSPTCQGKADALGANGCPVMTVRRVDVRPQLPHTRMAGRPQLQIRPPGQPTMPQIPMQLLRLLKHTYTQQNQHHINLKRLQNITSASRGPIKPPSTPSQISPSSKSPSSPFNSQPSPIKPNTEPVSCTSPAQMTPTSLPPFLDDFQSPPSPAITDRSSTSSRKRPSLTRSKSDVSDCVSRAGAEIERFFNYCGLNPSDLKELARPGSDIVSVSRLRSASAPTSERTAEGEEEGEEDAAKDERPAYGISVIERNARVIKWLYGMRQAKESPKVDSM</sequence>
<proteinExistence type="inferred from homology"/>
<comment type="similarity">
    <text evidence="1">Belongs to the FAM110 family.</text>
</comment>
<feature type="compositionally biased region" description="Polar residues" evidence="2">
    <location>
        <begin position="368"/>
        <end position="378"/>
    </location>
</feature>
<dbReference type="InterPro" id="IPR025740">
    <property type="entry name" value="FAM110"/>
</dbReference>
<dbReference type="InterPro" id="IPR025741">
    <property type="entry name" value="FAM110_C"/>
</dbReference>
<keyword evidence="6" id="KW-1185">Reference proteome</keyword>
<reference evidence="5 6" key="1">
    <citation type="journal article" date="2019" name="Mol. Ecol. Resour.">
        <title>Chromosome-level genome assembly of Triplophysa tibetana, a fish adapted to the harsh high-altitude environment of the Tibetan Plateau.</title>
        <authorList>
            <person name="Yang X."/>
            <person name="Liu H."/>
            <person name="Ma Z."/>
            <person name="Zou Y."/>
            <person name="Zou M."/>
            <person name="Mao Y."/>
            <person name="Li X."/>
            <person name="Wang H."/>
            <person name="Chen T."/>
            <person name="Wang W."/>
            <person name="Yang R."/>
        </authorList>
    </citation>
    <scope>NUCLEOTIDE SEQUENCE [LARGE SCALE GENOMIC DNA]</scope>
    <source>
        <strain evidence="5">TTIB1903HZAU</strain>
        <tissue evidence="5">Muscle</tissue>
    </source>
</reference>
<evidence type="ECO:0000256" key="1">
    <source>
        <dbReference type="ARBA" id="ARBA00010576"/>
    </source>
</evidence>
<feature type="region of interest" description="Disordered" evidence="2">
    <location>
        <begin position="368"/>
        <end position="398"/>
    </location>
</feature>
<name>A0A5A9NVP6_9TELE</name>
<feature type="compositionally biased region" description="Acidic residues" evidence="2">
    <location>
        <begin position="383"/>
        <end position="392"/>
    </location>
</feature>